<proteinExistence type="predicted"/>
<protein>
    <submittedName>
        <fullName evidence="1">Uncharacterized protein</fullName>
    </submittedName>
</protein>
<name>A0A940PGF4_9ENTE</name>
<evidence type="ECO:0000313" key="2">
    <source>
        <dbReference type="Proteomes" id="UP000674938"/>
    </source>
</evidence>
<gene>
    <name evidence="1" type="ORF">I6N95_20830</name>
</gene>
<dbReference type="AlphaFoldDB" id="A0A940PGF4"/>
<organism evidence="1 2">
    <name type="scientific">Vagococcus allomyrinae</name>
    <dbReference type="NCBI Taxonomy" id="2794353"/>
    <lineage>
        <taxon>Bacteria</taxon>
        <taxon>Bacillati</taxon>
        <taxon>Bacillota</taxon>
        <taxon>Bacilli</taxon>
        <taxon>Lactobacillales</taxon>
        <taxon>Enterococcaceae</taxon>
        <taxon>Vagococcus</taxon>
    </lineage>
</organism>
<keyword evidence="2" id="KW-1185">Reference proteome</keyword>
<dbReference type="Proteomes" id="UP000674938">
    <property type="component" value="Unassembled WGS sequence"/>
</dbReference>
<reference evidence="1" key="1">
    <citation type="submission" date="2020-12" db="EMBL/GenBank/DDBJ databases">
        <title>Vagococcus allomyrinae sp. nov. and Enterococcus lavae sp. nov., isolated from the larvae of Allomyrina dichotoma.</title>
        <authorList>
            <person name="Lee S.D."/>
        </authorList>
    </citation>
    <scope>NUCLEOTIDE SEQUENCE</scope>
    <source>
        <strain evidence="1">BWB3-3</strain>
    </source>
</reference>
<accession>A0A940PGF4</accession>
<dbReference type="EMBL" id="JAEEGA010000016">
    <property type="protein sequence ID" value="MBP1043473.1"/>
    <property type="molecule type" value="Genomic_DNA"/>
</dbReference>
<evidence type="ECO:0000313" key="1">
    <source>
        <dbReference type="EMBL" id="MBP1043473.1"/>
    </source>
</evidence>
<dbReference type="RefSeq" id="WP_209531285.1">
    <property type="nucleotide sequence ID" value="NZ_JAEEGA010000016.1"/>
</dbReference>
<comment type="caution">
    <text evidence="1">The sequence shown here is derived from an EMBL/GenBank/DDBJ whole genome shotgun (WGS) entry which is preliminary data.</text>
</comment>
<sequence>MNKKGKKQRWKHKALPEKLDLVIEFIREQVQETVDNMILFDERDVKEKGLFEVEVRYLE</sequence>